<accession>A0A0F9MHE5</accession>
<protein>
    <submittedName>
        <fullName evidence="1">Uncharacterized protein</fullName>
    </submittedName>
</protein>
<dbReference type="EMBL" id="LAZR01004824">
    <property type="protein sequence ID" value="KKN05259.1"/>
    <property type="molecule type" value="Genomic_DNA"/>
</dbReference>
<name>A0A0F9MHE5_9ZZZZ</name>
<comment type="caution">
    <text evidence="1">The sequence shown here is derived from an EMBL/GenBank/DDBJ whole genome shotgun (WGS) entry which is preliminary data.</text>
</comment>
<gene>
    <name evidence="1" type="ORF">LCGC14_1089030</name>
</gene>
<sequence>MNNPFLNKSLPELKAMTPGLADPELNALCAAMCDEKWVRWYDDERFIAYRIPERAGWFCFESYEAVTPRIRLEGYYEPTSDGREAMRLLEKLLDQGQVGFHKTKDGRIVLMYGESIVTQNFAFIKSNTVYRAITEAAVVAGLTEMIEKNKNDKGERDGRR</sequence>
<evidence type="ECO:0000313" key="1">
    <source>
        <dbReference type="EMBL" id="KKN05259.1"/>
    </source>
</evidence>
<proteinExistence type="predicted"/>
<reference evidence="1" key="1">
    <citation type="journal article" date="2015" name="Nature">
        <title>Complex archaea that bridge the gap between prokaryotes and eukaryotes.</title>
        <authorList>
            <person name="Spang A."/>
            <person name="Saw J.H."/>
            <person name="Jorgensen S.L."/>
            <person name="Zaremba-Niedzwiedzka K."/>
            <person name="Martijn J."/>
            <person name="Lind A.E."/>
            <person name="van Eijk R."/>
            <person name="Schleper C."/>
            <person name="Guy L."/>
            <person name="Ettema T.J."/>
        </authorList>
    </citation>
    <scope>NUCLEOTIDE SEQUENCE</scope>
</reference>
<organism evidence="1">
    <name type="scientific">marine sediment metagenome</name>
    <dbReference type="NCBI Taxonomy" id="412755"/>
    <lineage>
        <taxon>unclassified sequences</taxon>
        <taxon>metagenomes</taxon>
        <taxon>ecological metagenomes</taxon>
    </lineage>
</organism>
<dbReference type="AlphaFoldDB" id="A0A0F9MHE5"/>